<dbReference type="VEuPathDB" id="VectorBase:LOC119161301"/>
<dbReference type="InterPro" id="IPR008271">
    <property type="entry name" value="Ser/Thr_kinase_AS"/>
</dbReference>
<dbReference type="GO" id="GO:0046872">
    <property type="term" value="F:metal ion binding"/>
    <property type="evidence" value="ECO:0007669"/>
    <property type="project" value="UniProtKB-KW"/>
</dbReference>
<keyword evidence="8 20" id="KW-0812">Transmembrane</keyword>
<evidence type="ECO:0000313" key="23">
    <source>
        <dbReference type="Proteomes" id="UP000821866"/>
    </source>
</evidence>
<comment type="caution">
    <text evidence="22">The sequence shown here is derived from an EMBL/GenBank/DDBJ whole genome shotgun (WGS) entry which is preliminary data.</text>
</comment>
<dbReference type="EC" id="2.7.11.30" evidence="5"/>
<keyword evidence="11 18" id="KW-0547">Nucleotide-binding</keyword>
<dbReference type="AlphaFoldDB" id="A0A9J6EF15"/>
<evidence type="ECO:0000256" key="12">
    <source>
        <dbReference type="ARBA" id="ARBA00022777"/>
    </source>
</evidence>
<dbReference type="SUPFAM" id="SSF56112">
    <property type="entry name" value="Protein kinase-like (PK-like)"/>
    <property type="match status" value="1"/>
</dbReference>
<dbReference type="InterPro" id="IPR000719">
    <property type="entry name" value="Prot_kinase_dom"/>
</dbReference>
<dbReference type="PANTHER" id="PTHR23255:SF68">
    <property type="entry name" value="RECEPTOR PROTEIN SERINE_THREONINE KINASE"/>
    <property type="match status" value="1"/>
</dbReference>
<evidence type="ECO:0000256" key="18">
    <source>
        <dbReference type="PROSITE-ProRule" id="PRU10141"/>
    </source>
</evidence>
<dbReference type="GO" id="GO:0005524">
    <property type="term" value="F:ATP binding"/>
    <property type="evidence" value="ECO:0007669"/>
    <property type="project" value="UniProtKB-UniRule"/>
</dbReference>
<dbReference type="GO" id="GO:0071363">
    <property type="term" value="P:cellular response to growth factor stimulus"/>
    <property type="evidence" value="ECO:0007669"/>
    <property type="project" value="TreeGrafter"/>
</dbReference>
<dbReference type="InterPro" id="IPR000333">
    <property type="entry name" value="TGFB_receptor"/>
</dbReference>
<dbReference type="Gene3D" id="3.30.200.20">
    <property type="entry name" value="Phosphorylase Kinase, domain 1"/>
    <property type="match status" value="1"/>
</dbReference>
<comment type="cofactor">
    <cofactor evidence="1">
        <name>Mn(2+)</name>
        <dbReference type="ChEBI" id="CHEBI:29035"/>
    </cofactor>
</comment>
<evidence type="ECO:0000313" key="22">
    <source>
        <dbReference type="EMBL" id="KAH8033059.1"/>
    </source>
</evidence>
<dbReference type="FunFam" id="1.10.510.10:FF:000018">
    <property type="entry name" value="Receptor protein serine/threonine kinase"/>
    <property type="match status" value="1"/>
</dbReference>
<name>A0A9J6EF15_RHIMP</name>
<evidence type="ECO:0000256" key="6">
    <source>
        <dbReference type="ARBA" id="ARBA00022527"/>
    </source>
</evidence>
<dbReference type="SMART" id="SM00220">
    <property type="entry name" value="S_TKc"/>
    <property type="match status" value="1"/>
</dbReference>
<organism evidence="22 23">
    <name type="scientific">Rhipicephalus microplus</name>
    <name type="common">Cattle tick</name>
    <name type="synonym">Boophilus microplus</name>
    <dbReference type="NCBI Taxonomy" id="6941"/>
    <lineage>
        <taxon>Eukaryota</taxon>
        <taxon>Metazoa</taxon>
        <taxon>Ecdysozoa</taxon>
        <taxon>Arthropoda</taxon>
        <taxon>Chelicerata</taxon>
        <taxon>Arachnida</taxon>
        <taxon>Acari</taxon>
        <taxon>Parasitiformes</taxon>
        <taxon>Ixodida</taxon>
        <taxon>Ixodoidea</taxon>
        <taxon>Ixodidae</taxon>
        <taxon>Rhipicephalinae</taxon>
        <taxon>Rhipicephalus</taxon>
        <taxon>Boophilus</taxon>
    </lineage>
</organism>
<keyword evidence="7" id="KW-0808">Transferase</keyword>
<keyword evidence="17" id="KW-0675">Receptor</keyword>
<feature type="transmembrane region" description="Helical" evidence="20">
    <location>
        <begin position="13"/>
        <end position="31"/>
    </location>
</feature>
<dbReference type="Gene3D" id="1.10.510.10">
    <property type="entry name" value="Transferase(Phosphotransferase) domain 1"/>
    <property type="match status" value="1"/>
</dbReference>
<dbReference type="Proteomes" id="UP000821866">
    <property type="component" value="Chromosome 2"/>
</dbReference>
<dbReference type="InterPro" id="IPR001245">
    <property type="entry name" value="Ser-Thr/Tyr_kinase_cat_dom"/>
</dbReference>
<sequence length="420" mass="46878">MSHTLSHVGVDDALLLIVAGVVLFVYFRLGVKSNVVKVQRTIARQIQMVEIIGKGRYGEVWKAHWRGEYVAVKVFFTTDEASWLRETDIYQTMLLRHDNILGFIASDIRGTGSWTQMLLITNYHERGSLHDYLSTHALDPEDAVRLAHSAACGLAHLHIEIIGKQGKPAIAHRDIKSKNILVKKDGTCAIADFGLAVRFSSEANELDIAVNPRVGTKRYMAPEVLDETLVPNRFDSYRMADMYSFGLVLWEIALRCVEDGAVEEYCIPYHDVVPSDPSFEDMRKVVCVDYARPKIPKRWSSNGSITQCLSKLMQECWHQRPGVRLTALRVKKSLARLVVDSSYTGVKMLVAYAVALSGPVTIDAVIAGQRTSVDSHSSSGVMRDVLLGSSDTALRSLAKWQLDLPSARIVQRTQQPKPLD</sequence>
<evidence type="ECO:0000256" key="19">
    <source>
        <dbReference type="RuleBase" id="RU000304"/>
    </source>
</evidence>
<evidence type="ECO:0000256" key="17">
    <source>
        <dbReference type="ARBA" id="ARBA00023170"/>
    </source>
</evidence>
<evidence type="ECO:0000256" key="10">
    <source>
        <dbReference type="ARBA" id="ARBA00022729"/>
    </source>
</evidence>
<dbReference type="InterPro" id="IPR017441">
    <property type="entry name" value="Protein_kinase_ATP_BS"/>
</dbReference>
<proteinExistence type="inferred from homology"/>
<evidence type="ECO:0000256" key="20">
    <source>
        <dbReference type="SAM" id="Phobius"/>
    </source>
</evidence>
<evidence type="ECO:0000256" key="2">
    <source>
        <dbReference type="ARBA" id="ARBA00001946"/>
    </source>
</evidence>
<gene>
    <name evidence="22" type="ORF">HPB51_006021</name>
</gene>
<evidence type="ECO:0000256" key="16">
    <source>
        <dbReference type="ARBA" id="ARBA00023136"/>
    </source>
</evidence>
<evidence type="ECO:0000256" key="3">
    <source>
        <dbReference type="ARBA" id="ARBA00004479"/>
    </source>
</evidence>
<dbReference type="InterPro" id="IPR011009">
    <property type="entry name" value="Kinase-like_dom_sf"/>
</dbReference>
<evidence type="ECO:0000256" key="1">
    <source>
        <dbReference type="ARBA" id="ARBA00001936"/>
    </source>
</evidence>
<evidence type="ECO:0000256" key="15">
    <source>
        <dbReference type="ARBA" id="ARBA00022989"/>
    </source>
</evidence>
<evidence type="ECO:0000256" key="4">
    <source>
        <dbReference type="ARBA" id="ARBA00009605"/>
    </source>
</evidence>
<evidence type="ECO:0000259" key="21">
    <source>
        <dbReference type="PROSITE" id="PS50011"/>
    </source>
</evidence>
<feature type="domain" description="Protein kinase" evidence="21">
    <location>
        <begin position="46"/>
        <end position="337"/>
    </location>
</feature>
<evidence type="ECO:0000256" key="5">
    <source>
        <dbReference type="ARBA" id="ARBA00012401"/>
    </source>
</evidence>
<evidence type="ECO:0000256" key="9">
    <source>
        <dbReference type="ARBA" id="ARBA00022723"/>
    </source>
</evidence>
<dbReference type="GO" id="GO:0004675">
    <property type="term" value="F:transmembrane receptor protein serine/threonine kinase activity"/>
    <property type="evidence" value="ECO:0007669"/>
    <property type="project" value="UniProtKB-EC"/>
</dbReference>
<feature type="binding site" evidence="18">
    <location>
        <position position="73"/>
    </location>
    <ligand>
        <name>ATP</name>
        <dbReference type="ChEBI" id="CHEBI:30616"/>
    </ligand>
</feature>
<keyword evidence="15 20" id="KW-1133">Transmembrane helix</keyword>
<dbReference type="PANTHER" id="PTHR23255">
    <property type="entry name" value="TRANSFORMING GROWTH FACTOR-BETA RECEPTOR TYPE I AND II"/>
    <property type="match status" value="1"/>
</dbReference>
<evidence type="ECO:0000256" key="8">
    <source>
        <dbReference type="ARBA" id="ARBA00022692"/>
    </source>
</evidence>
<keyword evidence="6 19" id="KW-0723">Serine/threonine-protein kinase</keyword>
<keyword evidence="16 20" id="KW-0472">Membrane</keyword>
<keyword evidence="23" id="KW-1185">Reference proteome</keyword>
<dbReference type="Pfam" id="PF07714">
    <property type="entry name" value="PK_Tyr_Ser-Thr"/>
    <property type="match status" value="1"/>
</dbReference>
<protein>
    <recommendedName>
        <fullName evidence="5">receptor protein serine/threonine kinase</fullName>
        <ecNumber evidence="5">2.7.11.30</ecNumber>
    </recommendedName>
</protein>
<keyword evidence="12" id="KW-0418">Kinase</keyword>
<dbReference type="EMBL" id="JABSTU010000004">
    <property type="protein sequence ID" value="KAH8033059.1"/>
    <property type="molecule type" value="Genomic_DNA"/>
</dbReference>
<keyword evidence="9" id="KW-0479">Metal-binding</keyword>
<reference evidence="22" key="1">
    <citation type="journal article" date="2020" name="Cell">
        <title>Large-Scale Comparative Analyses of Tick Genomes Elucidate Their Genetic Diversity and Vector Capacities.</title>
        <authorList>
            <consortium name="Tick Genome and Microbiome Consortium (TIGMIC)"/>
            <person name="Jia N."/>
            <person name="Wang J."/>
            <person name="Shi W."/>
            <person name="Du L."/>
            <person name="Sun Y."/>
            <person name="Zhan W."/>
            <person name="Jiang J.F."/>
            <person name="Wang Q."/>
            <person name="Zhang B."/>
            <person name="Ji P."/>
            <person name="Bell-Sakyi L."/>
            <person name="Cui X.M."/>
            <person name="Yuan T.T."/>
            <person name="Jiang B.G."/>
            <person name="Yang W.F."/>
            <person name="Lam T.T."/>
            <person name="Chang Q.C."/>
            <person name="Ding S.J."/>
            <person name="Wang X.J."/>
            <person name="Zhu J.G."/>
            <person name="Ruan X.D."/>
            <person name="Zhao L."/>
            <person name="Wei J.T."/>
            <person name="Ye R.Z."/>
            <person name="Que T.C."/>
            <person name="Du C.H."/>
            <person name="Zhou Y.H."/>
            <person name="Cheng J.X."/>
            <person name="Dai P.F."/>
            <person name="Guo W.B."/>
            <person name="Han X.H."/>
            <person name="Huang E.J."/>
            <person name="Li L.F."/>
            <person name="Wei W."/>
            <person name="Gao Y.C."/>
            <person name="Liu J.Z."/>
            <person name="Shao H.Z."/>
            <person name="Wang X."/>
            <person name="Wang C.C."/>
            <person name="Yang T.C."/>
            <person name="Huo Q.B."/>
            <person name="Li W."/>
            <person name="Chen H.Y."/>
            <person name="Chen S.E."/>
            <person name="Zhou L.G."/>
            <person name="Ni X.B."/>
            <person name="Tian J.H."/>
            <person name="Sheng Y."/>
            <person name="Liu T."/>
            <person name="Pan Y.S."/>
            <person name="Xia L.Y."/>
            <person name="Li J."/>
            <person name="Zhao F."/>
            <person name="Cao W.C."/>
        </authorList>
    </citation>
    <scope>NUCLEOTIDE SEQUENCE</scope>
    <source>
        <strain evidence="22">Rmic-2018</strain>
    </source>
</reference>
<evidence type="ECO:0000256" key="14">
    <source>
        <dbReference type="ARBA" id="ARBA00022842"/>
    </source>
</evidence>
<dbReference type="GO" id="GO:0043235">
    <property type="term" value="C:receptor complex"/>
    <property type="evidence" value="ECO:0007669"/>
    <property type="project" value="TreeGrafter"/>
</dbReference>
<dbReference type="PROSITE" id="PS00107">
    <property type="entry name" value="PROTEIN_KINASE_ATP"/>
    <property type="match status" value="1"/>
</dbReference>
<dbReference type="PROSITE" id="PS50011">
    <property type="entry name" value="PROTEIN_KINASE_DOM"/>
    <property type="match status" value="1"/>
</dbReference>
<accession>A0A9J6EF15</accession>
<reference evidence="22" key="2">
    <citation type="submission" date="2021-09" db="EMBL/GenBank/DDBJ databases">
        <authorList>
            <person name="Jia N."/>
            <person name="Wang J."/>
            <person name="Shi W."/>
            <person name="Du L."/>
            <person name="Sun Y."/>
            <person name="Zhan W."/>
            <person name="Jiang J."/>
            <person name="Wang Q."/>
            <person name="Zhang B."/>
            <person name="Ji P."/>
            <person name="Sakyi L.B."/>
            <person name="Cui X."/>
            <person name="Yuan T."/>
            <person name="Jiang B."/>
            <person name="Yang W."/>
            <person name="Lam T.T.-Y."/>
            <person name="Chang Q."/>
            <person name="Ding S."/>
            <person name="Wang X."/>
            <person name="Zhu J."/>
            <person name="Ruan X."/>
            <person name="Zhao L."/>
            <person name="Wei J."/>
            <person name="Que T."/>
            <person name="Du C."/>
            <person name="Cheng J."/>
            <person name="Dai P."/>
            <person name="Han X."/>
            <person name="Huang E."/>
            <person name="Gao Y."/>
            <person name="Liu J."/>
            <person name="Shao H."/>
            <person name="Ye R."/>
            <person name="Li L."/>
            <person name="Wei W."/>
            <person name="Wang X."/>
            <person name="Wang C."/>
            <person name="Huo Q."/>
            <person name="Li W."/>
            <person name="Guo W."/>
            <person name="Chen H."/>
            <person name="Chen S."/>
            <person name="Zhou L."/>
            <person name="Zhou L."/>
            <person name="Ni X."/>
            <person name="Tian J."/>
            <person name="Zhou Y."/>
            <person name="Sheng Y."/>
            <person name="Liu T."/>
            <person name="Pan Y."/>
            <person name="Xia L."/>
            <person name="Li J."/>
            <person name="Zhao F."/>
            <person name="Cao W."/>
        </authorList>
    </citation>
    <scope>NUCLEOTIDE SEQUENCE</scope>
    <source>
        <strain evidence="22">Rmic-2018</strain>
        <tissue evidence="22">Larvae</tissue>
    </source>
</reference>
<keyword evidence="14" id="KW-0460">Magnesium</keyword>
<comment type="subcellular location">
    <subcellularLocation>
        <location evidence="3">Membrane</location>
        <topology evidence="3">Single-pass type I membrane protein</topology>
    </subcellularLocation>
</comment>
<dbReference type="GO" id="GO:0005886">
    <property type="term" value="C:plasma membrane"/>
    <property type="evidence" value="ECO:0007669"/>
    <property type="project" value="TreeGrafter"/>
</dbReference>
<keyword evidence="13 18" id="KW-0067">ATP-binding</keyword>
<dbReference type="PROSITE" id="PS00108">
    <property type="entry name" value="PROTEIN_KINASE_ST"/>
    <property type="match status" value="1"/>
</dbReference>
<evidence type="ECO:0000256" key="11">
    <source>
        <dbReference type="ARBA" id="ARBA00022741"/>
    </source>
</evidence>
<comment type="cofactor">
    <cofactor evidence="2">
        <name>Mg(2+)</name>
        <dbReference type="ChEBI" id="CHEBI:18420"/>
    </cofactor>
</comment>
<evidence type="ECO:0000256" key="7">
    <source>
        <dbReference type="ARBA" id="ARBA00022679"/>
    </source>
</evidence>
<evidence type="ECO:0000256" key="13">
    <source>
        <dbReference type="ARBA" id="ARBA00022840"/>
    </source>
</evidence>
<keyword evidence="10" id="KW-0732">Signal</keyword>
<comment type="similarity">
    <text evidence="4">Belongs to the protein kinase superfamily. TKL Ser/Thr protein kinase family. TGFB receptor subfamily.</text>
</comment>